<dbReference type="Pfam" id="PF06985">
    <property type="entry name" value="HET"/>
    <property type="match status" value="1"/>
</dbReference>
<feature type="domain" description="Heterokaryon incompatibility" evidence="1">
    <location>
        <begin position="69"/>
        <end position="219"/>
    </location>
</feature>
<evidence type="ECO:0000313" key="2">
    <source>
        <dbReference type="EMBL" id="KAK0620808.1"/>
    </source>
</evidence>
<proteinExistence type="predicted"/>
<sequence length="238" mass="26190">MDHTLPKHWLDYCKSEHKGFNCSIGPRGLGCGGCQTWTRLATCANLPFRFRVIDVLTLRVVDAPPDCPYVALSYVWGAAKVYKAYKADFQPRPDGASFLDLGAVADQIPQTVLDAIEVVKMLGARYLWVDALCIAQDDNEELKDTLPAMCLIYEAATVTIVAAFGSDANAGLPGARPGSRGAEQLTFSAQDITLAHAAPQLLDALADSAWKTRGWTFQEDRFSRRKIIFTGSHVYWKC</sequence>
<dbReference type="AlphaFoldDB" id="A0AA39WSJ8"/>
<dbReference type="PANTHER" id="PTHR33112">
    <property type="entry name" value="DOMAIN PROTEIN, PUTATIVE-RELATED"/>
    <property type="match status" value="1"/>
</dbReference>
<name>A0AA39WSJ8_9PEZI</name>
<comment type="caution">
    <text evidence="2">The sequence shown here is derived from an EMBL/GenBank/DDBJ whole genome shotgun (WGS) entry which is preliminary data.</text>
</comment>
<gene>
    <name evidence="2" type="ORF">B0T14DRAFT_430792</name>
</gene>
<dbReference type="InterPro" id="IPR010730">
    <property type="entry name" value="HET"/>
</dbReference>
<organism evidence="2 3">
    <name type="scientific">Immersiella caudata</name>
    <dbReference type="NCBI Taxonomy" id="314043"/>
    <lineage>
        <taxon>Eukaryota</taxon>
        <taxon>Fungi</taxon>
        <taxon>Dikarya</taxon>
        <taxon>Ascomycota</taxon>
        <taxon>Pezizomycotina</taxon>
        <taxon>Sordariomycetes</taxon>
        <taxon>Sordariomycetidae</taxon>
        <taxon>Sordariales</taxon>
        <taxon>Lasiosphaeriaceae</taxon>
        <taxon>Immersiella</taxon>
    </lineage>
</organism>
<keyword evidence="3" id="KW-1185">Reference proteome</keyword>
<dbReference type="PANTHER" id="PTHR33112:SF12">
    <property type="entry name" value="HETEROKARYON INCOMPATIBILITY DOMAIN-CONTAINING PROTEIN"/>
    <property type="match status" value="1"/>
</dbReference>
<protein>
    <submittedName>
        <fullName evidence="2">Heterokaryon incompatibility protein-domain-containing protein</fullName>
    </submittedName>
</protein>
<accession>A0AA39WSJ8</accession>
<evidence type="ECO:0000259" key="1">
    <source>
        <dbReference type="Pfam" id="PF06985"/>
    </source>
</evidence>
<dbReference type="Proteomes" id="UP001175000">
    <property type="component" value="Unassembled WGS sequence"/>
</dbReference>
<feature type="non-terminal residue" evidence="2">
    <location>
        <position position="238"/>
    </location>
</feature>
<dbReference type="EMBL" id="JAULSU010000004">
    <property type="protein sequence ID" value="KAK0620808.1"/>
    <property type="molecule type" value="Genomic_DNA"/>
</dbReference>
<evidence type="ECO:0000313" key="3">
    <source>
        <dbReference type="Proteomes" id="UP001175000"/>
    </source>
</evidence>
<reference evidence="2" key="1">
    <citation type="submission" date="2023-06" db="EMBL/GenBank/DDBJ databases">
        <title>Genome-scale phylogeny and comparative genomics of the fungal order Sordariales.</title>
        <authorList>
            <consortium name="Lawrence Berkeley National Laboratory"/>
            <person name="Hensen N."/>
            <person name="Bonometti L."/>
            <person name="Westerberg I."/>
            <person name="Brannstrom I.O."/>
            <person name="Guillou S."/>
            <person name="Cros-Aarteil S."/>
            <person name="Calhoun S."/>
            <person name="Haridas S."/>
            <person name="Kuo A."/>
            <person name="Mondo S."/>
            <person name="Pangilinan J."/>
            <person name="Riley R."/>
            <person name="Labutti K."/>
            <person name="Andreopoulos B."/>
            <person name="Lipzen A."/>
            <person name="Chen C."/>
            <person name="Yanf M."/>
            <person name="Daum C."/>
            <person name="Ng V."/>
            <person name="Clum A."/>
            <person name="Steindorff A."/>
            <person name="Ohm R."/>
            <person name="Martin F."/>
            <person name="Silar P."/>
            <person name="Natvig D."/>
            <person name="Lalanne C."/>
            <person name="Gautier V."/>
            <person name="Ament-Velasquez S.L."/>
            <person name="Kruys A."/>
            <person name="Hutchinson M.I."/>
            <person name="Powell A.J."/>
            <person name="Barry K."/>
            <person name="Miller A.N."/>
            <person name="Grigoriev I.V."/>
            <person name="Debuchy R."/>
            <person name="Gladieux P."/>
            <person name="Thoren M.H."/>
            <person name="Johannesson H."/>
        </authorList>
    </citation>
    <scope>NUCLEOTIDE SEQUENCE</scope>
    <source>
        <strain evidence="2">CBS 606.72</strain>
    </source>
</reference>